<dbReference type="Proteomes" id="UP000006967">
    <property type="component" value="Unassembled WGS sequence"/>
</dbReference>
<dbReference type="EMBL" id="AHFG01000101">
    <property type="protein sequence ID" value="EJR60920.1"/>
    <property type="molecule type" value="Genomic_DNA"/>
</dbReference>
<evidence type="ECO:0000313" key="3">
    <source>
        <dbReference type="Proteomes" id="UP000006967"/>
    </source>
</evidence>
<name>A0A9W5NZB7_BACCE</name>
<reference evidence="2 3" key="1">
    <citation type="submission" date="2012-04" db="EMBL/GenBank/DDBJ databases">
        <title>The Genome Sequence of Bacillus cereus VD154.</title>
        <authorList>
            <consortium name="The Broad Institute Genome Sequencing Platform"/>
            <consortium name="The Broad Institute Genome Sequencing Center for Infectious Disease"/>
            <person name="Feldgarden M."/>
            <person name="Van der Auwera G.A."/>
            <person name="Mahillon J."/>
            <person name="Duprez V."/>
            <person name="Timmery S."/>
            <person name="Mattelet C."/>
            <person name="Dierick K."/>
            <person name="Sun M."/>
            <person name="Yu Z."/>
            <person name="Zhu L."/>
            <person name="Hu X."/>
            <person name="Shank E.B."/>
            <person name="Swiecicka I."/>
            <person name="Hansen B.M."/>
            <person name="Andrup L."/>
            <person name="Young S.K."/>
            <person name="Zeng Q."/>
            <person name="Gargeya S."/>
            <person name="Fitzgerald M."/>
            <person name="Haas B."/>
            <person name="Abouelleil A."/>
            <person name="Alvarado L."/>
            <person name="Arachchi H.M."/>
            <person name="Berlin A."/>
            <person name="Chapman S.B."/>
            <person name="Goldberg J."/>
            <person name="Griggs A."/>
            <person name="Gujja S."/>
            <person name="Hansen M."/>
            <person name="Howarth C."/>
            <person name="Imamovic A."/>
            <person name="Larimer J."/>
            <person name="McCowen C."/>
            <person name="Montmayeur A."/>
            <person name="Murphy C."/>
            <person name="Neiman D."/>
            <person name="Pearson M."/>
            <person name="Priest M."/>
            <person name="Roberts A."/>
            <person name="Saif S."/>
            <person name="Shea T."/>
            <person name="Sisk P."/>
            <person name="Sykes S."/>
            <person name="Wortman J."/>
            <person name="Nusbaum C."/>
            <person name="Birren B."/>
        </authorList>
    </citation>
    <scope>NUCLEOTIDE SEQUENCE [LARGE SCALE GENOMIC DNA]</scope>
    <source>
        <strain evidence="2 3">VD154</strain>
    </source>
</reference>
<evidence type="ECO:0000313" key="2">
    <source>
        <dbReference type="EMBL" id="EJR60920.1"/>
    </source>
</evidence>
<organism evidence="2 3">
    <name type="scientific">Bacillus cereus VD154</name>
    <dbReference type="NCBI Taxonomy" id="1053238"/>
    <lineage>
        <taxon>Bacteria</taxon>
        <taxon>Bacillati</taxon>
        <taxon>Bacillota</taxon>
        <taxon>Bacilli</taxon>
        <taxon>Bacillales</taxon>
        <taxon>Bacillaceae</taxon>
        <taxon>Bacillus</taxon>
        <taxon>Bacillus cereus group</taxon>
    </lineage>
</organism>
<keyword evidence="1" id="KW-0732">Signal</keyword>
<accession>A0A9W5NZB7</accession>
<evidence type="ECO:0000256" key="1">
    <source>
        <dbReference type="SAM" id="SignalP"/>
    </source>
</evidence>
<feature type="chain" id="PRO_5040928273" evidence="1">
    <location>
        <begin position="33"/>
        <end position="143"/>
    </location>
</feature>
<dbReference type="RefSeq" id="WP_001240830.1">
    <property type="nucleotide sequence ID" value="NZ_JH791887.1"/>
</dbReference>
<dbReference type="AlphaFoldDB" id="A0A9W5NZB7"/>
<proteinExistence type="predicted"/>
<sequence>MAMILKSKKTIVSLFASLCLLLFAVPAPSASAASFGPYDITSYSSGDYDGVKVYLGSGVNKITVNLKQWGIHSGEQPKLTWRVSYVGGGESYMKTTTGDGTATLEFPNLKHPGGFYTVNWMSNNNVDTDGWYYVNIASGSVVK</sequence>
<comment type="caution">
    <text evidence="2">The sequence shown here is derived from an EMBL/GenBank/DDBJ whole genome shotgun (WGS) entry which is preliminary data.</text>
</comment>
<feature type="signal peptide" evidence="1">
    <location>
        <begin position="1"/>
        <end position="32"/>
    </location>
</feature>
<gene>
    <name evidence="2" type="ORF">IK5_06068</name>
</gene>
<protein>
    <submittedName>
        <fullName evidence="2">Uncharacterized protein</fullName>
    </submittedName>
</protein>